<dbReference type="Proteomes" id="UP000299102">
    <property type="component" value="Unassembled WGS sequence"/>
</dbReference>
<dbReference type="AlphaFoldDB" id="A0A4C1TBH7"/>
<organism evidence="1 2">
    <name type="scientific">Eumeta variegata</name>
    <name type="common">Bagworm moth</name>
    <name type="synonym">Eumeta japonica</name>
    <dbReference type="NCBI Taxonomy" id="151549"/>
    <lineage>
        <taxon>Eukaryota</taxon>
        <taxon>Metazoa</taxon>
        <taxon>Ecdysozoa</taxon>
        <taxon>Arthropoda</taxon>
        <taxon>Hexapoda</taxon>
        <taxon>Insecta</taxon>
        <taxon>Pterygota</taxon>
        <taxon>Neoptera</taxon>
        <taxon>Endopterygota</taxon>
        <taxon>Lepidoptera</taxon>
        <taxon>Glossata</taxon>
        <taxon>Ditrysia</taxon>
        <taxon>Tineoidea</taxon>
        <taxon>Psychidae</taxon>
        <taxon>Oiketicinae</taxon>
        <taxon>Eumeta</taxon>
    </lineage>
</organism>
<evidence type="ECO:0000313" key="2">
    <source>
        <dbReference type="Proteomes" id="UP000299102"/>
    </source>
</evidence>
<keyword evidence="2" id="KW-1185">Reference proteome</keyword>
<evidence type="ECO:0000313" key="1">
    <source>
        <dbReference type="EMBL" id="GBP11812.1"/>
    </source>
</evidence>
<reference evidence="1 2" key="1">
    <citation type="journal article" date="2019" name="Commun. Biol.">
        <title>The bagworm genome reveals a unique fibroin gene that provides high tensile strength.</title>
        <authorList>
            <person name="Kono N."/>
            <person name="Nakamura H."/>
            <person name="Ohtoshi R."/>
            <person name="Tomita M."/>
            <person name="Numata K."/>
            <person name="Arakawa K."/>
        </authorList>
    </citation>
    <scope>NUCLEOTIDE SEQUENCE [LARGE SCALE GENOMIC DNA]</scope>
</reference>
<sequence>MSRVFRLVNDVVFGFIKFGGCFYFCQIHGQPFLNQLVRAVFLRLVYVSQRAPPQLHILYGDIKYEAAASYSIYPYSTRWTPFDGCGISLTYAEYSKSGALRRRVPDQTRFGGGSHTNFFLNPSVSVLHCVYNIALPHYLPAIQPFPDHRAQ</sequence>
<protein>
    <submittedName>
        <fullName evidence="1">Uncharacterized protein</fullName>
    </submittedName>
</protein>
<name>A0A4C1TBH7_EUMVA</name>
<dbReference type="EMBL" id="BGZK01000048">
    <property type="protein sequence ID" value="GBP11812.1"/>
    <property type="molecule type" value="Genomic_DNA"/>
</dbReference>
<accession>A0A4C1TBH7</accession>
<proteinExistence type="predicted"/>
<gene>
    <name evidence="1" type="ORF">EVAR_74467_1</name>
</gene>
<comment type="caution">
    <text evidence="1">The sequence shown here is derived from an EMBL/GenBank/DDBJ whole genome shotgun (WGS) entry which is preliminary data.</text>
</comment>